<dbReference type="FunFam" id="3.40.50.150:FF:000007">
    <property type="entry name" value="rRNA adenine N(6)-methyltransferase"/>
    <property type="match status" value="1"/>
</dbReference>
<gene>
    <name evidence="13" type="ORF">ISF_04834</name>
</gene>
<dbReference type="EMBL" id="AZHB01000011">
    <property type="protein sequence ID" value="OAA62958.1"/>
    <property type="molecule type" value="Genomic_DNA"/>
</dbReference>
<dbReference type="InterPro" id="IPR011530">
    <property type="entry name" value="rRNA_adenine_dimethylase"/>
</dbReference>
<feature type="domain" description="Ribosomal RNA adenine methylase transferase N-terminal" evidence="12">
    <location>
        <begin position="53"/>
        <end position="222"/>
    </location>
</feature>
<feature type="binding site" evidence="9">
    <location>
        <position position="137"/>
    </location>
    <ligand>
        <name>S-adenosyl-L-methionine</name>
        <dbReference type="ChEBI" id="CHEBI:59789"/>
    </ligand>
</feature>
<evidence type="ECO:0000256" key="6">
    <source>
        <dbReference type="ARBA" id="ARBA00022884"/>
    </source>
</evidence>
<evidence type="ECO:0000259" key="12">
    <source>
        <dbReference type="SMART" id="SM00650"/>
    </source>
</evidence>
<dbReference type="GeneID" id="30021126"/>
<accession>A0A167VT90</accession>
<dbReference type="Gene3D" id="3.40.50.150">
    <property type="entry name" value="Vaccinia Virus protein VP39"/>
    <property type="match status" value="1"/>
</dbReference>
<evidence type="ECO:0000256" key="8">
    <source>
        <dbReference type="ARBA" id="ARBA00061109"/>
    </source>
</evidence>
<evidence type="ECO:0000256" key="10">
    <source>
        <dbReference type="RuleBase" id="RU362106"/>
    </source>
</evidence>
<evidence type="ECO:0000313" key="14">
    <source>
        <dbReference type="Proteomes" id="UP000076744"/>
    </source>
</evidence>
<feature type="region of interest" description="Disordered" evidence="11">
    <location>
        <begin position="284"/>
        <end position="304"/>
    </location>
</feature>
<evidence type="ECO:0000256" key="1">
    <source>
        <dbReference type="ARBA" id="ARBA00002977"/>
    </source>
</evidence>
<dbReference type="PANTHER" id="PTHR11727:SF7">
    <property type="entry name" value="DIMETHYLADENOSINE TRANSFERASE-RELATED"/>
    <property type="match status" value="1"/>
</dbReference>
<evidence type="ECO:0000256" key="7">
    <source>
        <dbReference type="ARBA" id="ARBA00049478"/>
    </source>
</evidence>
<dbReference type="Gene3D" id="1.10.8.480">
    <property type="match status" value="1"/>
</dbReference>
<dbReference type="PANTHER" id="PTHR11727">
    <property type="entry name" value="DIMETHYLADENOSINE TRANSFERASE"/>
    <property type="match status" value="1"/>
</dbReference>
<keyword evidence="2 10" id="KW-0698">rRNA processing</keyword>
<sequence>MAKIKTPKRGGASNTPYERPSQSSSNGNSKSAKNNVFKFNTNFGQHILKNPGVSDAIVEKAYLKPTDTVLEVGPGTGNLTVRILERAKKCICVEVDPRMAAEVTKRVQGTPEQRKLEVLLGDVIKTELPAFDVCISNTPYQISSPLVFKLLSMPNPPRTSVLMFQREFALRLTARPGDTLYCRLSVNAQFWARITHIMKVGKNNFRPPPQVESSVVRIEPKVGKDRPNVSWDEWDGLLRVCFVRKNKTLRASWLGTKEVLAMVERNYRTWCAMNGVAVDDSLVEDGGDEEEEEDVAMDGGEEDGGMDVDGDDDDTPAFFKEVAAANAAPAKTKSRRKKTKVAELVREKIRKVLEDVTELADKRAGKCDETDFLRLLFAFNEEGIHFS</sequence>
<evidence type="ECO:0000256" key="9">
    <source>
        <dbReference type="PROSITE-ProRule" id="PRU01026"/>
    </source>
</evidence>
<keyword evidence="14" id="KW-1185">Reference proteome</keyword>
<dbReference type="AlphaFoldDB" id="A0A167VT90"/>
<feature type="binding site" evidence="9">
    <location>
        <position position="46"/>
    </location>
    <ligand>
        <name>S-adenosyl-L-methionine</name>
        <dbReference type="ChEBI" id="CHEBI:59789"/>
    </ligand>
</feature>
<dbReference type="SUPFAM" id="SSF53335">
    <property type="entry name" value="S-adenosyl-L-methionine-dependent methyltransferases"/>
    <property type="match status" value="1"/>
</dbReference>
<keyword evidence="6 9" id="KW-0694">RNA-binding</keyword>
<dbReference type="GO" id="GO:0003723">
    <property type="term" value="F:RNA binding"/>
    <property type="evidence" value="ECO:0007669"/>
    <property type="project" value="UniProtKB-UniRule"/>
</dbReference>
<feature type="region of interest" description="Disordered" evidence="11">
    <location>
        <begin position="1"/>
        <end position="33"/>
    </location>
</feature>
<dbReference type="Proteomes" id="UP000076744">
    <property type="component" value="Unassembled WGS sequence"/>
</dbReference>
<dbReference type="RefSeq" id="XP_018704165.1">
    <property type="nucleotide sequence ID" value="XM_018848439.1"/>
</dbReference>
<dbReference type="EC" id="2.1.1.-" evidence="10"/>
<comment type="caution">
    <text evidence="13">The sequence shown here is derived from an EMBL/GenBank/DDBJ whole genome shotgun (WGS) entry which is preliminary data.</text>
</comment>
<protein>
    <recommendedName>
        <fullName evidence="10">rRNA adenine N(6)-methyltransferase</fullName>
        <ecNumber evidence="10">2.1.1.-</ecNumber>
    </recommendedName>
</protein>
<comment type="similarity">
    <text evidence="8 9 10">Belongs to the class I-like SAM-binding methyltransferase superfamily. rRNA adenine N(6)-methyltransferase family.</text>
</comment>
<feature type="binding site" evidence="9">
    <location>
        <position position="73"/>
    </location>
    <ligand>
        <name>S-adenosyl-L-methionine</name>
        <dbReference type="ChEBI" id="CHEBI:59789"/>
    </ligand>
</feature>
<dbReference type="SMART" id="SM00650">
    <property type="entry name" value="rADc"/>
    <property type="match status" value="1"/>
</dbReference>
<comment type="function">
    <text evidence="1">Specifically dimethylates two adjacent adenosines in the loop of a conserved hairpin near the 3'-end of 18S rRNA in the 40S particle.</text>
</comment>
<dbReference type="CDD" id="cd02440">
    <property type="entry name" value="AdoMet_MTases"/>
    <property type="match status" value="1"/>
</dbReference>
<feature type="binding site" evidence="9">
    <location>
        <position position="94"/>
    </location>
    <ligand>
        <name>S-adenosyl-L-methionine</name>
        <dbReference type="ChEBI" id="CHEBI:59789"/>
    </ligand>
</feature>
<dbReference type="InterPro" id="IPR001737">
    <property type="entry name" value="KsgA/Erm"/>
</dbReference>
<evidence type="ECO:0000256" key="2">
    <source>
        <dbReference type="ARBA" id="ARBA00022552"/>
    </source>
</evidence>
<keyword evidence="4 9" id="KW-0808">Transferase</keyword>
<dbReference type="OrthoDB" id="74991at2759"/>
<evidence type="ECO:0000256" key="5">
    <source>
        <dbReference type="ARBA" id="ARBA00022691"/>
    </source>
</evidence>
<dbReference type="InterPro" id="IPR020598">
    <property type="entry name" value="rRNA_Ade_methylase_Trfase_N"/>
</dbReference>
<organism evidence="13 14">
    <name type="scientific">Cordyceps fumosorosea (strain ARSEF 2679)</name>
    <name type="common">Isaria fumosorosea</name>
    <dbReference type="NCBI Taxonomy" id="1081104"/>
    <lineage>
        <taxon>Eukaryota</taxon>
        <taxon>Fungi</taxon>
        <taxon>Dikarya</taxon>
        <taxon>Ascomycota</taxon>
        <taxon>Pezizomycotina</taxon>
        <taxon>Sordariomycetes</taxon>
        <taxon>Hypocreomycetidae</taxon>
        <taxon>Hypocreales</taxon>
        <taxon>Cordycipitaceae</taxon>
        <taxon>Cordyceps</taxon>
    </lineage>
</organism>
<feature type="compositionally biased region" description="Low complexity" evidence="11">
    <location>
        <begin position="21"/>
        <end position="33"/>
    </location>
</feature>
<evidence type="ECO:0000256" key="4">
    <source>
        <dbReference type="ARBA" id="ARBA00022679"/>
    </source>
</evidence>
<proteinExistence type="inferred from homology"/>
<evidence type="ECO:0000313" key="13">
    <source>
        <dbReference type="EMBL" id="OAA62958.1"/>
    </source>
</evidence>
<comment type="catalytic activity">
    <reaction evidence="7">
        <text>adenosine(1779)/adenosine(1780) in 18S rRNA + 4 S-adenosyl-L-methionine = N(6)-dimethyladenosine(1779)/N(6)-dimethyladenosine(1780) in 18S rRNA + 4 S-adenosyl-L-homocysteine + 4 H(+)</text>
        <dbReference type="Rhea" id="RHEA:42780"/>
        <dbReference type="Rhea" id="RHEA-COMP:10234"/>
        <dbReference type="Rhea" id="RHEA-COMP:10236"/>
        <dbReference type="ChEBI" id="CHEBI:15378"/>
        <dbReference type="ChEBI" id="CHEBI:57856"/>
        <dbReference type="ChEBI" id="CHEBI:59789"/>
        <dbReference type="ChEBI" id="CHEBI:74411"/>
        <dbReference type="ChEBI" id="CHEBI:74493"/>
        <dbReference type="EC" id="2.1.1.183"/>
    </reaction>
</comment>
<reference evidence="13 14" key="1">
    <citation type="journal article" date="2016" name="Genome Biol. Evol.">
        <title>Divergent and convergent evolution of fungal pathogenicity.</title>
        <authorList>
            <person name="Shang Y."/>
            <person name="Xiao G."/>
            <person name="Zheng P."/>
            <person name="Cen K."/>
            <person name="Zhan S."/>
            <person name="Wang C."/>
        </authorList>
    </citation>
    <scope>NUCLEOTIDE SEQUENCE [LARGE SCALE GENOMIC DNA]</scope>
    <source>
        <strain evidence="13 14">ARSEF 2679</strain>
    </source>
</reference>
<dbReference type="STRING" id="1081104.A0A167VT90"/>
<feature type="binding site" evidence="9">
    <location>
        <position position="122"/>
    </location>
    <ligand>
        <name>S-adenosyl-L-methionine</name>
        <dbReference type="ChEBI" id="CHEBI:59789"/>
    </ligand>
</feature>
<dbReference type="PROSITE" id="PS51689">
    <property type="entry name" value="SAM_RNA_A_N6_MT"/>
    <property type="match status" value="1"/>
</dbReference>
<evidence type="ECO:0000256" key="3">
    <source>
        <dbReference type="ARBA" id="ARBA00022603"/>
    </source>
</evidence>
<keyword evidence="3 9" id="KW-0489">Methyltransferase</keyword>
<keyword evidence="5 9" id="KW-0949">S-adenosyl-L-methionine</keyword>
<dbReference type="InterPro" id="IPR029063">
    <property type="entry name" value="SAM-dependent_MTases_sf"/>
</dbReference>
<feature type="binding site" evidence="9">
    <location>
        <position position="48"/>
    </location>
    <ligand>
        <name>S-adenosyl-L-methionine</name>
        <dbReference type="ChEBI" id="CHEBI:59789"/>
    </ligand>
</feature>
<dbReference type="NCBIfam" id="TIGR00755">
    <property type="entry name" value="ksgA"/>
    <property type="match status" value="1"/>
</dbReference>
<name>A0A167VT90_CORFA</name>
<evidence type="ECO:0000256" key="11">
    <source>
        <dbReference type="SAM" id="MobiDB-lite"/>
    </source>
</evidence>
<dbReference type="GO" id="GO:0052909">
    <property type="term" value="F:18S rRNA (adenine(1779)-N(6)/adenine(1780)-N(6))-dimethyltransferase activity"/>
    <property type="evidence" value="ECO:0007669"/>
    <property type="project" value="UniProtKB-EC"/>
</dbReference>
<dbReference type="GO" id="GO:0005730">
    <property type="term" value="C:nucleolus"/>
    <property type="evidence" value="ECO:0007669"/>
    <property type="project" value="TreeGrafter"/>
</dbReference>
<dbReference type="Pfam" id="PF00398">
    <property type="entry name" value="RrnaAD"/>
    <property type="match status" value="1"/>
</dbReference>